<gene>
    <name evidence="1" type="ORF">HJG63_009331</name>
</gene>
<dbReference type="AlphaFoldDB" id="A0A7J8C2F6"/>
<evidence type="ECO:0000313" key="1">
    <source>
        <dbReference type="EMBL" id="KAF6405007.1"/>
    </source>
</evidence>
<name>A0A7J8C2F6_ROUAE</name>
<sequence>MTKGVRSSELGVLNPTAALFAGGAYCFHSTCWSSFPDFPLNDAFPGFCLGLPAHLSIDIDFYKEVFGFLFMNFPFITEHFKHTRWQRELCDDLLFSSQVPAREPSNRPFTAILVSPAPRPFPTSHPHRMILKQISEITSVPL</sequence>
<protein>
    <submittedName>
        <fullName evidence="1">Uncharacterized protein</fullName>
    </submittedName>
</protein>
<proteinExistence type="predicted"/>
<reference evidence="1 2" key="1">
    <citation type="journal article" date="2020" name="Nature">
        <title>Six reference-quality genomes reveal evolution of bat adaptations.</title>
        <authorList>
            <person name="Jebb D."/>
            <person name="Huang Z."/>
            <person name="Pippel M."/>
            <person name="Hughes G.M."/>
            <person name="Lavrichenko K."/>
            <person name="Devanna P."/>
            <person name="Winkler S."/>
            <person name="Jermiin L.S."/>
            <person name="Skirmuntt E.C."/>
            <person name="Katzourakis A."/>
            <person name="Burkitt-Gray L."/>
            <person name="Ray D.A."/>
            <person name="Sullivan K.A.M."/>
            <person name="Roscito J.G."/>
            <person name="Kirilenko B.M."/>
            <person name="Davalos L.M."/>
            <person name="Corthals A.P."/>
            <person name="Power M.L."/>
            <person name="Jones G."/>
            <person name="Ransome R.D."/>
            <person name="Dechmann D.K.N."/>
            <person name="Locatelli A.G."/>
            <person name="Puechmaille S.J."/>
            <person name="Fedrigo O."/>
            <person name="Jarvis E.D."/>
            <person name="Hiller M."/>
            <person name="Vernes S.C."/>
            <person name="Myers E.W."/>
            <person name="Teeling E.C."/>
        </authorList>
    </citation>
    <scope>NUCLEOTIDE SEQUENCE [LARGE SCALE GENOMIC DNA]</scope>
    <source>
        <strain evidence="1">MRouAeg1</strain>
        <tissue evidence="1">Muscle</tissue>
    </source>
</reference>
<dbReference type="EMBL" id="JACASE010000015">
    <property type="protein sequence ID" value="KAF6405007.1"/>
    <property type="molecule type" value="Genomic_DNA"/>
</dbReference>
<evidence type="ECO:0000313" key="2">
    <source>
        <dbReference type="Proteomes" id="UP000593571"/>
    </source>
</evidence>
<dbReference type="Proteomes" id="UP000593571">
    <property type="component" value="Unassembled WGS sequence"/>
</dbReference>
<keyword evidence="2" id="KW-1185">Reference proteome</keyword>
<comment type="caution">
    <text evidence="1">The sequence shown here is derived from an EMBL/GenBank/DDBJ whole genome shotgun (WGS) entry which is preliminary data.</text>
</comment>
<organism evidence="1 2">
    <name type="scientific">Rousettus aegyptiacus</name>
    <name type="common">Egyptian fruit bat</name>
    <name type="synonym">Pteropus aegyptiacus</name>
    <dbReference type="NCBI Taxonomy" id="9407"/>
    <lineage>
        <taxon>Eukaryota</taxon>
        <taxon>Metazoa</taxon>
        <taxon>Chordata</taxon>
        <taxon>Craniata</taxon>
        <taxon>Vertebrata</taxon>
        <taxon>Euteleostomi</taxon>
        <taxon>Mammalia</taxon>
        <taxon>Eutheria</taxon>
        <taxon>Laurasiatheria</taxon>
        <taxon>Chiroptera</taxon>
        <taxon>Yinpterochiroptera</taxon>
        <taxon>Pteropodoidea</taxon>
        <taxon>Pteropodidae</taxon>
        <taxon>Rousettinae</taxon>
        <taxon>Rousettus</taxon>
    </lineage>
</organism>
<accession>A0A7J8C2F6</accession>